<dbReference type="InterPro" id="IPR010281">
    <property type="entry name" value="DUF885"/>
</dbReference>
<dbReference type="PANTHER" id="PTHR33361">
    <property type="entry name" value="GLR0591 PROTEIN"/>
    <property type="match status" value="1"/>
</dbReference>
<evidence type="ECO:0000313" key="1">
    <source>
        <dbReference type="EMBL" id="BDE05353.1"/>
    </source>
</evidence>
<protein>
    <recommendedName>
        <fullName evidence="3">DUF885 domain-containing protein</fullName>
    </recommendedName>
</protein>
<name>A0AAN2C8W3_UNVUL</name>
<evidence type="ECO:0000313" key="2">
    <source>
        <dbReference type="Proteomes" id="UP001317532"/>
    </source>
</evidence>
<dbReference type="KEGG" id="vab:WPS_06290"/>
<dbReference type="EMBL" id="AP025523">
    <property type="protein sequence ID" value="BDE05353.1"/>
    <property type="molecule type" value="Genomic_DNA"/>
</dbReference>
<dbReference type="PANTHER" id="PTHR33361:SF2">
    <property type="entry name" value="DUF885 DOMAIN-CONTAINING PROTEIN"/>
    <property type="match status" value="1"/>
</dbReference>
<evidence type="ECO:0008006" key="3">
    <source>
        <dbReference type="Google" id="ProtNLM"/>
    </source>
</evidence>
<keyword evidence="2" id="KW-1185">Reference proteome</keyword>
<dbReference type="Proteomes" id="UP001317532">
    <property type="component" value="Chromosome"/>
</dbReference>
<organism evidence="1 2">
    <name type="scientific">Vulcanimicrobium alpinum</name>
    <dbReference type="NCBI Taxonomy" id="3016050"/>
    <lineage>
        <taxon>Bacteria</taxon>
        <taxon>Bacillati</taxon>
        <taxon>Vulcanimicrobiota</taxon>
        <taxon>Vulcanimicrobiia</taxon>
        <taxon>Vulcanimicrobiales</taxon>
        <taxon>Vulcanimicrobiaceae</taxon>
        <taxon>Vulcanimicrobium</taxon>
    </lineage>
</organism>
<proteinExistence type="predicted"/>
<reference evidence="1 2" key="1">
    <citation type="journal article" date="2022" name="ISME Commun">
        <title>Vulcanimicrobium alpinus gen. nov. sp. nov., the first cultivated representative of the candidate phylum 'Eremiobacterota', is a metabolically versatile aerobic anoxygenic phototroph.</title>
        <authorList>
            <person name="Yabe S."/>
            <person name="Muto K."/>
            <person name="Abe K."/>
            <person name="Yokota A."/>
            <person name="Staudigel H."/>
            <person name="Tebo B.M."/>
        </authorList>
    </citation>
    <scope>NUCLEOTIDE SEQUENCE [LARGE SCALE GENOMIC DNA]</scope>
    <source>
        <strain evidence="1 2">WC8-2</strain>
    </source>
</reference>
<dbReference type="Pfam" id="PF05960">
    <property type="entry name" value="DUF885"/>
    <property type="match status" value="1"/>
</dbReference>
<accession>A0AAN2C8W3</accession>
<gene>
    <name evidence="1" type="ORF">WPS_06290</name>
</gene>
<sequence>MSERARLNLTLYAGLLRDEREAYALGMPLFAIDPRHGVHTYAYYAEQLRFAGIVDYDNWQRRLAAFPRAVDQTIALLREGIACERMWPRATMARLLDQLDRLDIEPASSPFFAPLVRVPAGIDGDAERLRASAHATIAEAVLPALRRLRTFLHDDYLPRASEIPGLAQLRDGAAIYAHLTRTLTTTDLSAEQIHRLGLSEVQRIREAMEALAPRTGYTGSLGEVFAQLRADPANYCDSPEALLQTYRAIAKRVDPELPPLFRTLPRLPYGVTMIPAALAPDTTTAYYYPGALDGSRAGLYYVNLYRPDQRPTYEMMALSLHEAVPGHHLQIALAQELPNLPAFRRTTLAYTAYVEGWGLYAESLGDEMGLYDDPKAKFGALTYEMWRAVRLVVDTGIHAFGWSRERAIAYFLDNAPKAPLDVENEVDRYITMPAQALAYKIGELKIRELRARARSALGPRFDVRDFHEVVLGEGALPLDVLAARVDAWLAENAAPAS</sequence>
<dbReference type="AlphaFoldDB" id="A0AAN2C8W3"/>